<feature type="transmembrane region" description="Helical" evidence="1">
    <location>
        <begin position="295"/>
        <end position="316"/>
    </location>
</feature>
<dbReference type="NCBIfam" id="TIGR03782">
    <property type="entry name" value="Bac_Flav_CT_J"/>
    <property type="match status" value="1"/>
</dbReference>
<evidence type="ECO:0000259" key="2">
    <source>
        <dbReference type="Pfam" id="PF07863"/>
    </source>
</evidence>
<feature type="transmembrane region" description="Helical" evidence="1">
    <location>
        <begin position="256"/>
        <end position="275"/>
    </location>
</feature>
<dbReference type="Pfam" id="PF07863">
    <property type="entry name" value="CtnDOT_TraJ"/>
    <property type="match status" value="1"/>
</dbReference>
<dbReference type="Proteomes" id="UP000653730">
    <property type="component" value="Unassembled WGS sequence"/>
</dbReference>
<evidence type="ECO:0000256" key="1">
    <source>
        <dbReference type="SAM" id="Phobius"/>
    </source>
</evidence>
<feature type="domain" description="Conjugative transposon TraJ C-terminal" evidence="2">
    <location>
        <begin position="29"/>
        <end position="400"/>
    </location>
</feature>
<accession>A0A926JUF9</accession>
<evidence type="ECO:0000313" key="4">
    <source>
        <dbReference type="Proteomes" id="UP000653730"/>
    </source>
</evidence>
<dbReference type="AlphaFoldDB" id="A0A926JUF9"/>
<dbReference type="RefSeq" id="WP_187966716.1">
    <property type="nucleotide sequence ID" value="NZ_JACVDC010000064.1"/>
</dbReference>
<evidence type="ECO:0000313" key="3">
    <source>
        <dbReference type="EMBL" id="MBC9797584.1"/>
    </source>
</evidence>
<feature type="transmembrane region" description="Helical" evidence="1">
    <location>
        <begin position="223"/>
        <end position="244"/>
    </location>
</feature>
<dbReference type="EMBL" id="JACVDC010000064">
    <property type="protein sequence ID" value="MBC9797584.1"/>
    <property type="molecule type" value="Genomic_DNA"/>
</dbReference>
<proteinExistence type="predicted"/>
<keyword evidence="4" id="KW-1185">Reference proteome</keyword>
<keyword evidence="1" id="KW-1133">Transmembrane helix</keyword>
<reference evidence="3 4" key="1">
    <citation type="submission" date="2020-09" db="EMBL/GenBank/DDBJ databases">
        <title>Sinomicrobium weinanense sp. nov., a halophilic bacteria isolated from saline-alkali soil.</title>
        <authorList>
            <person name="Wu P."/>
            <person name="Ren H."/>
            <person name="Mei Y."/>
            <person name="Liang Y."/>
            <person name="Chen Z."/>
        </authorList>
    </citation>
    <scope>NUCLEOTIDE SEQUENCE [LARGE SCALE GENOMIC DNA]</scope>
    <source>
        <strain evidence="3 4">FJxs</strain>
    </source>
</reference>
<feature type="transmembrane region" description="Helical" evidence="1">
    <location>
        <begin position="50"/>
        <end position="68"/>
    </location>
</feature>
<feature type="transmembrane region" description="Helical" evidence="1">
    <location>
        <begin position="89"/>
        <end position="110"/>
    </location>
</feature>
<dbReference type="InterPro" id="IPR022393">
    <property type="entry name" value="Conjugative_transposon_TraJ"/>
</dbReference>
<protein>
    <submittedName>
        <fullName evidence="3">Conjugative transposon protein TraJ</fullName>
    </submittedName>
</protein>
<sequence length="402" mass="44326">MKRLIRISGLPVVAMFMPTFSVVAQGSGKISGLHGVLQDLYSEMMPLCSQLIGVGRGIAGFAALWYIASRVWRHLANAESIDFYPLFRPFAIGLCIAVFPSVIGLINGVMQPTVTATSAMVQNSDQAIAVLLEKKEEAMRKTDAWKAYVGVSGEGDRDAWYRYTHDDADPSEEGFWEGVGNDIKFDFMKDFYHLKHSAKQWMSEILQVVFEAAALCIDTLRTFQLIVLAILGPLVFGIAVFDGFQHTLAVWIARYLNVFLWLPIANIFGSLLGKIQEKMIELDFTRIQETGNTFFNQYDVAYLIFLIIGIVGYFTVPSMANYIIHAGGGSAFTQKVTNLLYASSRKVVSSTTSGAGMVVDVMGDAYGKMSQSMAGHGVSSNYFGDNSNASDKYMKDKLRGNS</sequence>
<organism evidence="3 4">
    <name type="scientific">Sinomicrobium weinanense</name>
    <dbReference type="NCBI Taxonomy" id="2842200"/>
    <lineage>
        <taxon>Bacteria</taxon>
        <taxon>Pseudomonadati</taxon>
        <taxon>Bacteroidota</taxon>
        <taxon>Flavobacteriia</taxon>
        <taxon>Flavobacteriales</taxon>
        <taxon>Flavobacteriaceae</taxon>
        <taxon>Sinomicrobium</taxon>
    </lineage>
</organism>
<keyword evidence="1" id="KW-0812">Transmembrane</keyword>
<gene>
    <name evidence="3" type="primary">traJ</name>
    <name evidence="3" type="ORF">IBL28_16535</name>
</gene>
<dbReference type="InterPro" id="IPR012424">
    <property type="entry name" value="Conjugative_transposon_TraJ_C"/>
</dbReference>
<comment type="caution">
    <text evidence="3">The sequence shown here is derived from an EMBL/GenBank/DDBJ whole genome shotgun (WGS) entry which is preliminary data.</text>
</comment>
<name>A0A926JUF9_9FLAO</name>
<keyword evidence="1" id="KW-0472">Membrane</keyword>